<comment type="cofactor">
    <cofactor evidence="1 6">
        <name>FAD</name>
        <dbReference type="ChEBI" id="CHEBI:57692"/>
    </cofactor>
</comment>
<dbReference type="PANTHER" id="PTHR43884">
    <property type="entry name" value="ACYL-COA DEHYDROGENASE"/>
    <property type="match status" value="1"/>
</dbReference>
<dbReference type="Gene3D" id="2.40.110.10">
    <property type="entry name" value="Butyryl-CoA Dehydrogenase, subunit A, domain 2"/>
    <property type="match status" value="1"/>
</dbReference>
<keyword evidence="5 6" id="KW-0560">Oxidoreductase</keyword>
<keyword evidence="4 6" id="KW-0274">FAD</keyword>
<dbReference type="InterPro" id="IPR009100">
    <property type="entry name" value="AcylCoA_DH/oxidase_NM_dom_sf"/>
</dbReference>
<evidence type="ECO:0000256" key="3">
    <source>
        <dbReference type="ARBA" id="ARBA00022630"/>
    </source>
</evidence>
<dbReference type="AlphaFoldDB" id="A0A0J8A9R4"/>
<dbReference type="Pfam" id="PF02771">
    <property type="entry name" value="Acyl-CoA_dh_N"/>
    <property type="match status" value="1"/>
</dbReference>
<dbReference type="GO" id="GO:0003995">
    <property type="term" value="F:acyl-CoA dehydrogenase activity"/>
    <property type="evidence" value="ECO:0007669"/>
    <property type="project" value="TreeGrafter"/>
</dbReference>
<evidence type="ECO:0000313" key="11">
    <source>
        <dbReference type="Proteomes" id="UP000052268"/>
    </source>
</evidence>
<dbReference type="PANTHER" id="PTHR43884:SF12">
    <property type="entry name" value="ISOVALERYL-COA DEHYDROGENASE, MITOCHONDRIAL-RELATED"/>
    <property type="match status" value="1"/>
</dbReference>
<evidence type="ECO:0000256" key="4">
    <source>
        <dbReference type="ARBA" id="ARBA00022827"/>
    </source>
</evidence>
<feature type="domain" description="Acyl-CoA dehydrogenase/oxidase N-terminal" evidence="9">
    <location>
        <begin position="8"/>
        <end position="120"/>
    </location>
</feature>
<gene>
    <name evidence="10" type="ORF">V474_02775</name>
</gene>
<evidence type="ECO:0008006" key="12">
    <source>
        <dbReference type="Google" id="ProtNLM"/>
    </source>
</evidence>
<dbReference type="PIRSF" id="PIRSF016578">
    <property type="entry name" value="HsaA"/>
    <property type="match status" value="1"/>
</dbReference>
<reference evidence="10 11" key="1">
    <citation type="journal article" date="2015" name="G3 (Bethesda)">
        <title>Insights into Ongoing Evolution of the Hexachlorocyclohexane Catabolic Pathway from Comparative Genomics of Ten Sphingomonadaceae Strains.</title>
        <authorList>
            <person name="Pearce S.L."/>
            <person name="Oakeshott J.G."/>
            <person name="Pandey G."/>
        </authorList>
    </citation>
    <scope>NUCLEOTIDE SEQUENCE [LARGE SCALE GENOMIC DNA]</scope>
    <source>
        <strain evidence="10 11">LL02</strain>
    </source>
</reference>
<dbReference type="Pfam" id="PF02770">
    <property type="entry name" value="Acyl-CoA_dh_M"/>
    <property type="match status" value="1"/>
</dbReference>
<dbReference type="InterPro" id="IPR009075">
    <property type="entry name" value="AcylCo_DH/oxidase_C"/>
</dbReference>
<dbReference type="InterPro" id="IPR036250">
    <property type="entry name" value="AcylCo_DH-like_C"/>
</dbReference>
<evidence type="ECO:0000259" key="9">
    <source>
        <dbReference type="Pfam" id="PF02771"/>
    </source>
</evidence>
<evidence type="ECO:0000256" key="5">
    <source>
        <dbReference type="ARBA" id="ARBA00023002"/>
    </source>
</evidence>
<organism evidence="10 11">
    <name type="scientific">Novosphingobium barchaimii LL02</name>
    <dbReference type="NCBI Taxonomy" id="1114963"/>
    <lineage>
        <taxon>Bacteria</taxon>
        <taxon>Pseudomonadati</taxon>
        <taxon>Pseudomonadota</taxon>
        <taxon>Alphaproteobacteria</taxon>
        <taxon>Sphingomonadales</taxon>
        <taxon>Sphingomonadaceae</taxon>
        <taxon>Novosphingobium</taxon>
    </lineage>
</organism>
<keyword evidence="3 6" id="KW-0285">Flavoprotein</keyword>
<proteinExistence type="inferred from homology"/>
<dbReference type="OrthoDB" id="9780544at2"/>
<dbReference type="PATRIC" id="fig|1114963.3.peg.4177"/>
<dbReference type="SUPFAM" id="SSF47203">
    <property type="entry name" value="Acyl-CoA dehydrogenase C-terminal domain-like"/>
    <property type="match status" value="1"/>
</dbReference>
<dbReference type="Gene3D" id="1.10.540.10">
    <property type="entry name" value="Acyl-CoA dehydrogenase/oxidase, N-terminal domain"/>
    <property type="match status" value="1"/>
</dbReference>
<evidence type="ECO:0000259" key="7">
    <source>
        <dbReference type="Pfam" id="PF00441"/>
    </source>
</evidence>
<dbReference type="Pfam" id="PF00441">
    <property type="entry name" value="Acyl-CoA_dh_1"/>
    <property type="match status" value="1"/>
</dbReference>
<evidence type="ECO:0000256" key="6">
    <source>
        <dbReference type="RuleBase" id="RU362125"/>
    </source>
</evidence>
<accession>A0A0J8A9R4</accession>
<dbReference type="InterPro" id="IPR037069">
    <property type="entry name" value="AcylCoA_DH/ox_N_sf"/>
</dbReference>
<dbReference type="Proteomes" id="UP000052268">
    <property type="component" value="Unassembled WGS sequence"/>
</dbReference>
<sequence length="396" mass="42828">MTMLDWLNDEQRALRDMAATFARKEVEPLANQIDMDERTPDALVAKTAELGFYGLYTPEQYGGSGADIVSVCLVCEEIAKASPAFAGMLTVQIVLCPKTVELLGTDEQKERILPRIASGERLMAYSQSEPAGAANVAAHLTRALPDGNGWRLDGSKLFCTQGSAQTYLVMCKTRTQEGAEGYGCLIVEKGAEGFTVAPYEHKLGWRGTNTGPIAFDNVRIEPDDVLGDILTGGFSHRAANHANLLAHVSTSIGCAQGMFDKTLEYVKERRLYGRDMAELQPVSYWMAEAHARISACRALLYDTARAFDAGTMEPGAGSVCKAFIGDTCFEVCAKLLQLWGGSGIMDSTGVNRYMRDAKAKNIAEGASEMHYAIIANQLFTGVPSLVRPAAVVKEVA</sequence>
<dbReference type="EMBL" id="JACU01000010">
    <property type="protein sequence ID" value="KMS51990.1"/>
    <property type="molecule type" value="Genomic_DNA"/>
</dbReference>
<dbReference type="SUPFAM" id="SSF56645">
    <property type="entry name" value="Acyl-CoA dehydrogenase NM domain-like"/>
    <property type="match status" value="1"/>
</dbReference>
<evidence type="ECO:0000313" key="10">
    <source>
        <dbReference type="EMBL" id="KMS51990.1"/>
    </source>
</evidence>
<evidence type="ECO:0000256" key="1">
    <source>
        <dbReference type="ARBA" id="ARBA00001974"/>
    </source>
</evidence>
<evidence type="ECO:0000256" key="2">
    <source>
        <dbReference type="ARBA" id="ARBA00009347"/>
    </source>
</evidence>
<dbReference type="FunFam" id="1.10.540.10:FF:000002">
    <property type="entry name" value="Acyl-CoA dehydrogenase FadE19"/>
    <property type="match status" value="1"/>
</dbReference>
<keyword evidence="11" id="KW-1185">Reference proteome</keyword>
<name>A0A0J8A9R4_9SPHN</name>
<comment type="caution">
    <text evidence="10">The sequence shown here is derived from an EMBL/GenBank/DDBJ whole genome shotgun (WGS) entry which is preliminary data.</text>
</comment>
<dbReference type="GO" id="GO:0050660">
    <property type="term" value="F:flavin adenine dinucleotide binding"/>
    <property type="evidence" value="ECO:0007669"/>
    <property type="project" value="InterPro"/>
</dbReference>
<comment type="similarity">
    <text evidence="2 6">Belongs to the acyl-CoA dehydrogenase family.</text>
</comment>
<dbReference type="Gene3D" id="1.20.140.10">
    <property type="entry name" value="Butyryl-CoA Dehydrogenase, subunit A, domain 3"/>
    <property type="match status" value="1"/>
</dbReference>
<feature type="domain" description="Acyl-CoA oxidase/dehydrogenase middle" evidence="8">
    <location>
        <begin position="125"/>
        <end position="218"/>
    </location>
</feature>
<dbReference type="InterPro" id="IPR046373">
    <property type="entry name" value="Acyl-CoA_Oxase/DH_mid-dom_sf"/>
</dbReference>
<feature type="domain" description="Acyl-CoA dehydrogenase/oxidase C-terminal" evidence="7">
    <location>
        <begin position="246"/>
        <end position="378"/>
    </location>
</feature>
<evidence type="ECO:0000259" key="8">
    <source>
        <dbReference type="Pfam" id="PF02770"/>
    </source>
</evidence>
<dbReference type="InterPro" id="IPR006091">
    <property type="entry name" value="Acyl-CoA_Oxase/DH_mid-dom"/>
</dbReference>
<protein>
    <recommendedName>
        <fullName evidence="12">Acyl-CoA dehydrogenase</fullName>
    </recommendedName>
</protein>
<dbReference type="InterPro" id="IPR013786">
    <property type="entry name" value="AcylCoA_DH/ox_N"/>
</dbReference>